<evidence type="ECO:0000256" key="1">
    <source>
        <dbReference type="ARBA" id="ARBA00022679"/>
    </source>
</evidence>
<evidence type="ECO:0000256" key="3">
    <source>
        <dbReference type="ARBA" id="ARBA00038502"/>
    </source>
</evidence>
<comment type="similarity">
    <text evidence="3">Belongs to the acetyltransferase family. RimJ subfamily.</text>
</comment>
<organism evidence="5 6">
    <name type="scientific">Exiguobacterium aurantiacum</name>
    <dbReference type="NCBI Taxonomy" id="33987"/>
    <lineage>
        <taxon>Bacteria</taxon>
        <taxon>Bacillati</taxon>
        <taxon>Bacillota</taxon>
        <taxon>Bacilli</taxon>
        <taxon>Bacillales</taxon>
        <taxon>Bacillales Family XII. Incertae Sedis</taxon>
        <taxon>Exiguobacterium</taxon>
    </lineage>
</organism>
<keyword evidence="2" id="KW-0012">Acyltransferase</keyword>
<dbReference type="RefSeq" id="WP_255177596.1">
    <property type="nucleotide sequence ID" value="NZ_CP101462.1"/>
</dbReference>
<dbReference type="SUPFAM" id="SSF55729">
    <property type="entry name" value="Acyl-CoA N-acyltransferases (Nat)"/>
    <property type="match status" value="1"/>
</dbReference>
<dbReference type="PANTHER" id="PTHR43792:SF8">
    <property type="entry name" value="[RIBOSOMAL PROTEIN US5]-ALANINE N-ACETYLTRANSFERASE"/>
    <property type="match status" value="1"/>
</dbReference>
<feature type="domain" description="N-acetyltransferase" evidence="4">
    <location>
        <begin position="9"/>
        <end position="175"/>
    </location>
</feature>
<dbReference type="Pfam" id="PF13302">
    <property type="entry name" value="Acetyltransf_3"/>
    <property type="match status" value="1"/>
</dbReference>
<evidence type="ECO:0000313" key="5">
    <source>
        <dbReference type="EMBL" id="UTT43174.1"/>
    </source>
</evidence>
<dbReference type="InterPro" id="IPR016181">
    <property type="entry name" value="Acyl_CoA_acyltransferase"/>
</dbReference>
<dbReference type="EMBL" id="CP101462">
    <property type="protein sequence ID" value="UTT43174.1"/>
    <property type="molecule type" value="Genomic_DNA"/>
</dbReference>
<dbReference type="Proteomes" id="UP001060325">
    <property type="component" value="Chromosome"/>
</dbReference>
<protein>
    <submittedName>
        <fullName evidence="5">GNAT family N-acetyltransferase</fullName>
    </submittedName>
</protein>
<evidence type="ECO:0000313" key="6">
    <source>
        <dbReference type="Proteomes" id="UP001060325"/>
    </source>
</evidence>
<keyword evidence="6" id="KW-1185">Reference proteome</keyword>
<dbReference type="InterPro" id="IPR051531">
    <property type="entry name" value="N-acetyltransferase"/>
</dbReference>
<gene>
    <name evidence="5" type="ORF">NMQ00_01360</name>
</gene>
<name>A0ABY5FP46_9BACL</name>
<reference evidence="5" key="1">
    <citation type="submission" date="2022-07" db="EMBL/GenBank/DDBJ databases">
        <title>Complete genome of CX2.</title>
        <authorList>
            <person name="Cao G."/>
        </authorList>
    </citation>
    <scope>NUCLEOTIDE SEQUENCE</scope>
    <source>
        <strain evidence="5">CX2</strain>
    </source>
</reference>
<dbReference type="PROSITE" id="PS51186">
    <property type="entry name" value="GNAT"/>
    <property type="match status" value="1"/>
</dbReference>
<evidence type="ECO:0000256" key="2">
    <source>
        <dbReference type="ARBA" id="ARBA00023315"/>
    </source>
</evidence>
<sequence>MIQLDTNRLQLRAFQLEDAEQMFHYAQDERVGPKAGWAPHQSVDETRDVIRLFQQDEDVWAITLKETGEVIGSLGLHDRRPDPEIQHDRQREIGYVLSPDHWGKGYIPEAVREVIRHGFNDLGLERIWCGHFNFNDQSRRVVEKTGFTYVFTTSQQLTRLDGRTVQSLVYVVTKEEYEKRLAQR</sequence>
<keyword evidence="1" id="KW-0808">Transferase</keyword>
<dbReference type="InterPro" id="IPR000182">
    <property type="entry name" value="GNAT_dom"/>
</dbReference>
<accession>A0ABY5FP46</accession>
<dbReference type="PANTHER" id="PTHR43792">
    <property type="entry name" value="GNAT FAMILY, PUTATIVE (AFU_ORTHOLOGUE AFUA_3G00765)-RELATED-RELATED"/>
    <property type="match status" value="1"/>
</dbReference>
<proteinExistence type="inferred from homology"/>
<dbReference type="Gene3D" id="3.40.630.30">
    <property type="match status" value="1"/>
</dbReference>
<evidence type="ECO:0000259" key="4">
    <source>
        <dbReference type="PROSITE" id="PS51186"/>
    </source>
</evidence>